<comment type="caution">
    <text evidence="16">The sequence shown here is derived from an EMBL/GenBank/DDBJ whole genome shotgun (WGS) entry which is preliminary data.</text>
</comment>
<dbReference type="InterPro" id="IPR013087">
    <property type="entry name" value="Znf_C2H2_type"/>
</dbReference>
<evidence type="ECO:0000256" key="7">
    <source>
        <dbReference type="ARBA" id="ARBA00022786"/>
    </source>
</evidence>
<feature type="compositionally biased region" description="Pro residues" evidence="12">
    <location>
        <begin position="1167"/>
        <end position="1185"/>
    </location>
</feature>
<dbReference type="PROSITE" id="PS50235">
    <property type="entry name" value="USP_3"/>
    <property type="match status" value="1"/>
</dbReference>
<evidence type="ECO:0000259" key="13">
    <source>
        <dbReference type="PROSITE" id="PS50157"/>
    </source>
</evidence>
<sequence>MSFDSLPVELIAEILAELDLEYLIKISYLSKRLHYIASDSSLNPWRRPILRTLRSKQYEDSLKNLSVRTIVPRQNWIEILCLASPSFILYEATLPNLKSEEWEECFNRRFLPGWRRWKKDGPWKKAFLKSVAGLPLQFADVRILAFGTLNRPRSTLTFNPNAHIFLHPPGVGPGCLNDESQRYSVSNTSIIVEDHGVYPVHNLVTPAQTYAPSPETYVRLTHPLPAPSHSEYPYYTPGGGDKRWLGAGEVEEEGLQWVGGLMYVPQCRFCALRSRTLFRLIAQLVGPHTHDLSGDWLPLQDLDLVVGPGRNQYASFTWLDLWAIAPWMEERITKKIQGPGVLSRKGDLTRHMITHTGLKPYKCEVCGKSFSQHSGLKTHRNTHTKARPFLCTDAECKASFGDPSSRARHIKETHDVMGTYHCPEPGCNSRIKRRSAFAHHVLKKHNREISAAEMDALEPPKIKRVTARRGRKRVREPCLEVEEVETPLSTGSSEPTYVDILNMSNLYQIDSADALLNDCLPTYNHGTSYPPQGLEPWYAAGSNIVPIVDPTFSYMSTPSTSLGSSPPSLCTALLKAFCKTTAGPWTRLALRPKKLPMMLASPLLPSAFSSSHPSEDSPLQYRPARDKDAFNSLLPPPIEFVEGSSSGALAVPVGKYEPINASPKPSKPDVRPPPRVSPQPHAQPLIKRPETPKPPTVSPFKPAGASTPNPKSVTSLHTTHIDTSWPEDWNRGTGLYNSGNTCFLNSALQCLLHTPPLLRMLTKHKCQVDKGFCMSCSLRAVMVEAHTKESAFSPTPITTKLQVIAKHLRKGRQEDSHEFLRYAIDALQKSCLAAYPQKADPKLADTTWVHKIFGGQLRSRVTCRDCGHNSDTFDRILDLSVDIHHAETLKDALKKFVAVDHLKGADKYKCEKCKKAVNAEKRFTLHEAPIVLTVHLKRFSPLGRKIGHAVHYDEEFSLQPYMSEGRYGPVYSLYGVICHAGGGPNSGHYYAFVKSRDGRWWEMNDESVSPTQGPPRRKNAYMLFYILQKGQSLQAAVKSAVETATTSQPRPGLAASMKKRKERAAEEEDTGTKVAPSGPFIGPLLPSPVLDAGGSSEPKRQKMANGVDPQAELVKKKIQAAAKTPAKGALTSLAGYASDSSDEDKAEQDGEDDKPEVQRIDGRASSPPAPAPPSSQAPSSPPIPPAAFYASPNNSNSKKRKAHDSGSERRQKDWQHRGPNQSRSSGYRGSNLNPFATLGQDNRNARRRPPGL</sequence>
<dbReference type="InterPro" id="IPR038765">
    <property type="entry name" value="Papain-like_cys_pep_sf"/>
</dbReference>
<dbReference type="PROSITE" id="PS00973">
    <property type="entry name" value="USP_2"/>
    <property type="match status" value="1"/>
</dbReference>
<dbReference type="InterPro" id="IPR018200">
    <property type="entry name" value="USP_CS"/>
</dbReference>
<feature type="region of interest" description="Disordered" evidence="12">
    <location>
        <begin position="1042"/>
        <end position="1108"/>
    </location>
</feature>
<organism evidence="16 17">
    <name type="scientific">Sphagnurus paluster</name>
    <dbReference type="NCBI Taxonomy" id="117069"/>
    <lineage>
        <taxon>Eukaryota</taxon>
        <taxon>Fungi</taxon>
        <taxon>Dikarya</taxon>
        <taxon>Basidiomycota</taxon>
        <taxon>Agaricomycotina</taxon>
        <taxon>Agaricomycetes</taxon>
        <taxon>Agaricomycetidae</taxon>
        <taxon>Agaricales</taxon>
        <taxon>Tricholomatineae</taxon>
        <taxon>Lyophyllaceae</taxon>
        <taxon>Sphagnurus</taxon>
    </lineage>
</organism>
<dbReference type="GO" id="GO:0005829">
    <property type="term" value="C:cytosol"/>
    <property type="evidence" value="ECO:0007669"/>
    <property type="project" value="TreeGrafter"/>
</dbReference>
<protein>
    <recommendedName>
        <fullName evidence="3">ubiquitinyl hydrolase 1</fullName>
        <ecNumber evidence="3">3.4.19.12</ecNumber>
    </recommendedName>
</protein>
<feature type="domain" description="C2H2-type" evidence="13">
    <location>
        <begin position="361"/>
        <end position="388"/>
    </location>
</feature>
<feature type="compositionally biased region" description="Polar residues" evidence="12">
    <location>
        <begin position="706"/>
        <end position="722"/>
    </location>
</feature>
<keyword evidence="9" id="KW-0788">Thiol protease</keyword>
<dbReference type="InterPro" id="IPR036047">
    <property type="entry name" value="F-box-like_dom_sf"/>
</dbReference>
<dbReference type="PROSITE" id="PS50181">
    <property type="entry name" value="FBOX"/>
    <property type="match status" value="1"/>
</dbReference>
<dbReference type="PROSITE" id="PS00972">
    <property type="entry name" value="USP_1"/>
    <property type="match status" value="1"/>
</dbReference>
<evidence type="ECO:0000313" key="16">
    <source>
        <dbReference type="EMBL" id="KAG5654617.1"/>
    </source>
</evidence>
<dbReference type="InterPro" id="IPR036236">
    <property type="entry name" value="Znf_C2H2_sf"/>
</dbReference>
<evidence type="ECO:0000256" key="9">
    <source>
        <dbReference type="ARBA" id="ARBA00022807"/>
    </source>
</evidence>
<dbReference type="Gene3D" id="3.90.70.10">
    <property type="entry name" value="Cysteine proteinases"/>
    <property type="match status" value="1"/>
</dbReference>
<feature type="region of interest" description="Disordered" evidence="12">
    <location>
        <begin position="1133"/>
        <end position="1252"/>
    </location>
</feature>
<dbReference type="SUPFAM" id="SSF57667">
    <property type="entry name" value="beta-beta-alpha zinc fingers"/>
    <property type="match status" value="1"/>
</dbReference>
<comment type="catalytic activity">
    <reaction evidence="1">
        <text>Thiol-dependent hydrolysis of ester, thioester, amide, peptide and isopeptide bonds formed by the C-terminal Gly of ubiquitin (a 76-residue protein attached to proteins as an intracellular targeting signal).</text>
        <dbReference type="EC" id="3.4.19.12"/>
    </reaction>
</comment>
<evidence type="ECO:0000256" key="12">
    <source>
        <dbReference type="SAM" id="MobiDB-lite"/>
    </source>
</evidence>
<dbReference type="Pfam" id="PF00443">
    <property type="entry name" value="UCH"/>
    <property type="match status" value="1"/>
</dbReference>
<feature type="domain" description="F-box" evidence="14">
    <location>
        <begin position="1"/>
        <end position="48"/>
    </location>
</feature>
<keyword evidence="4" id="KW-0645">Protease</keyword>
<keyword evidence="17" id="KW-1185">Reference proteome</keyword>
<feature type="compositionally biased region" description="Polar residues" evidence="12">
    <location>
        <begin position="1218"/>
        <end position="1242"/>
    </location>
</feature>
<dbReference type="EC" id="3.4.19.12" evidence="3"/>
<dbReference type="PANTHER" id="PTHR24006:SF758">
    <property type="entry name" value="UBIQUITIN CARBOXYL-TERMINAL HYDROLASE 36"/>
    <property type="match status" value="1"/>
</dbReference>
<dbReference type="Pfam" id="PF00646">
    <property type="entry name" value="F-box"/>
    <property type="match status" value="1"/>
</dbReference>
<evidence type="ECO:0000259" key="14">
    <source>
        <dbReference type="PROSITE" id="PS50181"/>
    </source>
</evidence>
<dbReference type="PROSITE" id="PS50157">
    <property type="entry name" value="ZINC_FINGER_C2H2_2"/>
    <property type="match status" value="2"/>
</dbReference>
<dbReference type="AlphaFoldDB" id="A0A9P7GPU4"/>
<dbReference type="EMBL" id="JABCKI010000004">
    <property type="protein sequence ID" value="KAG5654617.1"/>
    <property type="molecule type" value="Genomic_DNA"/>
</dbReference>
<evidence type="ECO:0000256" key="11">
    <source>
        <dbReference type="PROSITE-ProRule" id="PRU00042"/>
    </source>
</evidence>
<feature type="domain" description="C2H2-type" evidence="13">
    <location>
        <begin position="389"/>
        <end position="414"/>
    </location>
</feature>
<comment type="similarity">
    <text evidence="2">Belongs to the peptidase C19 family.</text>
</comment>
<reference evidence="16" key="1">
    <citation type="submission" date="2021-02" db="EMBL/GenBank/DDBJ databases">
        <authorList>
            <person name="Nieuwenhuis M."/>
            <person name="Van De Peppel L.J.J."/>
        </authorList>
    </citation>
    <scope>NUCLEOTIDE SEQUENCE</scope>
    <source>
        <strain evidence="16">D49</strain>
    </source>
</reference>
<dbReference type="FunFam" id="3.30.160.60:FF:002343">
    <property type="entry name" value="Zinc finger protein 33A"/>
    <property type="match status" value="1"/>
</dbReference>
<dbReference type="GO" id="GO:0008270">
    <property type="term" value="F:zinc ion binding"/>
    <property type="evidence" value="ECO:0007669"/>
    <property type="project" value="UniProtKB-KW"/>
</dbReference>
<dbReference type="InterPro" id="IPR001394">
    <property type="entry name" value="Peptidase_C19_UCH"/>
</dbReference>
<dbReference type="PROSITE" id="PS00028">
    <property type="entry name" value="ZINC_FINGER_C2H2_1"/>
    <property type="match status" value="3"/>
</dbReference>
<evidence type="ECO:0000256" key="5">
    <source>
        <dbReference type="ARBA" id="ARBA00022723"/>
    </source>
</evidence>
<evidence type="ECO:0000256" key="4">
    <source>
        <dbReference type="ARBA" id="ARBA00022670"/>
    </source>
</evidence>
<dbReference type="SMART" id="SM00355">
    <property type="entry name" value="ZnF_C2H2"/>
    <property type="match status" value="4"/>
</dbReference>
<keyword evidence="10" id="KW-0862">Zinc</keyword>
<dbReference type="GO" id="GO:0004843">
    <property type="term" value="F:cysteine-type deubiquitinase activity"/>
    <property type="evidence" value="ECO:0007669"/>
    <property type="project" value="UniProtKB-EC"/>
</dbReference>
<gene>
    <name evidence="16" type="ORF">H0H81_011592</name>
</gene>
<dbReference type="GO" id="GO:0006508">
    <property type="term" value="P:proteolysis"/>
    <property type="evidence" value="ECO:0007669"/>
    <property type="project" value="UniProtKB-KW"/>
</dbReference>
<dbReference type="SUPFAM" id="SSF54001">
    <property type="entry name" value="Cysteine proteinases"/>
    <property type="match status" value="1"/>
</dbReference>
<keyword evidence="6 11" id="KW-0863">Zinc-finger</keyword>
<keyword evidence="8" id="KW-0378">Hydrolase</keyword>
<evidence type="ECO:0000256" key="10">
    <source>
        <dbReference type="ARBA" id="ARBA00022833"/>
    </source>
</evidence>
<accession>A0A9P7GPU4</accession>
<keyword evidence="5" id="KW-0479">Metal-binding</keyword>
<dbReference type="CDD" id="cd02661">
    <property type="entry name" value="Peptidase_C19E"/>
    <property type="match status" value="1"/>
</dbReference>
<evidence type="ECO:0000256" key="3">
    <source>
        <dbReference type="ARBA" id="ARBA00012759"/>
    </source>
</evidence>
<evidence type="ECO:0000256" key="2">
    <source>
        <dbReference type="ARBA" id="ARBA00009085"/>
    </source>
</evidence>
<dbReference type="SUPFAM" id="SSF81383">
    <property type="entry name" value="F-box domain"/>
    <property type="match status" value="1"/>
</dbReference>
<dbReference type="OrthoDB" id="420187at2759"/>
<dbReference type="Gene3D" id="3.30.160.60">
    <property type="entry name" value="Classic Zinc Finger"/>
    <property type="match status" value="3"/>
</dbReference>
<keyword evidence="7" id="KW-0833">Ubl conjugation pathway</keyword>
<dbReference type="InterPro" id="IPR028889">
    <property type="entry name" value="USP"/>
</dbReference>
<name>A0A9P7GPU4_9AGAR</name>
<dbReference type="Proteomes" id="UP000717328">
    <property type="component" value="Unassembled WGS sequence"/>
</dbReference>
<feature type="compositionally biased region" description="Basic and acidic residues" evidence="12">
    <location>
        <begin position="1203"/>
        <end position="1216"/>
    </location>
</feature>
<feature type="region of interest" description="Disordered" evidence="12">
    <location>
        <begin position="658"/>
        <end position="724"/>
    </location>
</feature>
<dbReference type="GO" id="GO:0016579">
    <property type="term" value="P:protein deubiquitination"/>
    <property type="evidence" value="ECO:0007669"/>
    <property type="project" value="InterPro"/>
</dbReference>
<dbReference type="GO" id="GO:0005634">
    <property type="term" value="C:nucleus"/>
    <property type="evidence" value="ECO:0007669"/>
    <property type="project" value="TreeGrafter"/>
</dbReference>
<dbReference type="InterPro" id="IPR001810">
    <property type="entry name" value="F-box_dom"/>
</dbReference>
<dbReference type="Pfam" id="PF00096">
    <property type="entry name" value="zf-C2H2"/>
    <property type="match status" value="1"/>
</dbReference>
<evidence type="ECO:0000256" key="1">
    <source>
        <dbReference type="ARBA" id="ARBA00000707"/>
    </source>
</evidence>
<feature type="domain" description="USP" evidence="15">
    <location>
        <begin position="733"/>
        <end position="1028"/>
    </location>
</feature>
<evidence type="ECO:0000259" key="15">
    <source>
        <dbReference type="PROSITE" id="PS50235"/>
    </source>
</evidence>
<evidence type="ECO:0000313" key="17">
    <source>
        <dbReference type="Proteomes" id="UP000717328"/>
    </source>
</evidence>
<dbReference type="InterPro" id="IPR050164">
    <property type="entry name" value="Peptidase_C19"/>
</dbReference>
<dbReference type="FunFam" id="3.90.70.10:FF:000119">
    <property type="entry name" value="Ubiquitin specific peptidase 36"/>
    <property type="match status" value="1"/>
</dbReference>
<reference evidence="16" key="2">
    <citation type="submission" date="2021-10" db="EMBL/GenBank/DDBJ databases">
        <title>Phylogenomics reveals ancestral predisposition of the termite-cultivated fungus Termitomyces towards a domesticated lifestyle.</title>
        <authorList>
            <person name="Auxier B."/>
            <person name="Grum-Grzhimaylo A."/>
            <person name="Cardenas M.E."/>
            <person name="Lodge J.D."/>
            <person name="Laessoe T."/>
            <person name="Pedersen O."/>
            <person name="Smith M.E."/>
            <person name="Kuyper T.W."/>
            <person name="Franco-Molano E.A."/>
            <person name="Baroni T.J."/>
            <person name="Aanen D.K."/>
        </authorList>
    </citation>
    <scope>NUCLEOTIDE SEQUENCE</scope>
    <source>
        <strain evidence="16">D49</strain>
    </source>
</reference>
<proteinExistence type="inferred from homology"/>
<feature type="compositionally biased region" description="Acidic residues" evidence="12">
    <location>
        <begin position="1140"/>
        <end position="1154"/>
    </location>
</feature>
<evidence type="ECO:0000256" key="6">
    <source>
        <dbReference type="ARBA" id="ARBA00022771"/>
    </source>
</evidence>
<evidence type="ECO:0000256" key="8">
    <source>
        <dbReference type="ARBA" id="ARBA00022801"/>
    </source>
</evidence>
<dbReference type="PANTHER" id="PTHR24006">
    <property type="entry name" value="UBIQUITIN CARBOXYL-TERMINAL HYDROLASE"/>
    <property type="match status" value="1"/>
</dbReference>